<dbReference type="RefSeq" id="WP_093606978.1">
    <property type="nucleotide sequence ID" value="NZ_FNFF01000001.1"/>
</dbReference>
<gene>
    <name evidence="3" type="ORF">SAMN05421806_101523</name>
</gene>
<evidence type="ECO:0000313" key="3">
    <source>
        <dbReference type="EMBL" id="SDJ46404.1"/>
    </source>
</evidence>
<keyword evidence="1" id="KW-0472">Membrane</keyword>
<name>A0A1G8TYD9_9ACTN</name>
<evidence type="ECO:0000313" key="4">
    <source>
        <dbReference type="Proteomes" id="UP000199155"/>
    </source>
</evidence>
<proteinExistence type="predicted"/>
<protein>
    <submittedName>
        <fullName evidence="3">Uncharacterized protein</fullName>
    </submittedName>
</protein>
<keyword evidence="4" id="KW-1185">Reference proteome</keyword>
<keyword evidence="2" id="KW-0732">Signal</keyword>
<evidence type="ECO:0000256" key="2">
    <source>
        <dbReference type="SAM" id="SignalP"/>
    </source>
</evidence>
<feature type="transmembrane region" description="Helical" evidence="1">
    <location>
        <begin position="135"/>
        <end position="154"/>
    </location>
</feature>
<dbReference type="Proteomes" id="UP000199155">
    <property type="component" value="Unassembled WGS sequence"/>
</dbReference>
<reference evidence="3 4" key="1">
    <citation type="submission" date="2016-10" db="EMBL/GenBank/DDBJ databases">
        <authorList>
            <person name="de Groot N.N."/>
        </authorList>
    </citation>
    <scope>NUCLEOTIDE SEQUENCE [LARGE SCALE GENOMIC DNA]</scope>
    <source>
        <strain evidence="3 4">CGMCC 4.5727</strain>
    </source>
</reference>
<sequence>MRTTRALAALGIAGAFVGLAAPTAGAWDSSTISVDPTVAGRGAHVAVNVSAHECKGGGTVYSSAIEHGSATLTGTSNGAHANVKVSHNASYGRHDVTVHCGSAGSITKPQALTVIGPSQGGSGGSITSGATSTDIAIGTGLVTAAVAGGGVFWLRRRGESKA</sequence>
<accession>A0A1G8TYD9</accession>
<evidence type="ECO:0000256" key="1">
    <source>
        <dbReference type="SAM" id="Phobius"/>
    </source>
</evidence>
<feature type="signal peptide" evidence="2">
    <location>
        <begin position="1"/>
        <end position="26"/>
    </location>
</feature>
<organism evidence="3 4">
    <name type="scientific">Streptomyces indicus</name>
    <dbReference type="NCBI Taxonomy" id="417292"/>
    <lineage>
        <taxon>Bacteria</taxon>
        <taxon>Bacillati</taxon>
        <taxon>Actinomycetota</taxon>
        <taxon>Actinomycetes</taxon>
        <taxon>Kitasatosporales</taxon>
        <taxon>Streptomycetaceae</taxon>
        <taxon>Streptomyces</taxon>
    </lineage>
</organism>
<feature type="chain" id="PRO_5011540712" evidence="2">
    <location>
        <begin position="27"/>
        <end position="162"/>
    </location>
</feature>
<dbReference type="AlphaFoldDB" id="A0A1G8TYD9"/>
<keyword evidence="1" id="KW-1133">Transmembrane helix</keyword>
<keyword evidence="1" id="KW-0812">Transmembrane</keyword>
<dbReference type="STRING" id="417292.SAMN05421806_101523"/>
<dbReference type="EMBL" id="FNFF01000001">
    <property type="protein sequence ID" value="SDJ46404.1"/>
    <property type="molecule type" value="Genomic_DNA"/>
</dbReference>
<dbReference type="OrthoDB" id="3480624at2"/>